<dbReference type="SMART" id="SM01134">
    <property type="entry name" value="DeoRC"/>
    <property type="match status" value="1"/>
</dbReference>
<dbReference type="Gene3D" id="3.40.50.1360">
    <property type="match status" value="1"/>
</dbReference>
<evidence type="ECO:0000256" key="3">
    <source>
        <dbReference type="ARBA" id="ARBA00023163"/>
    </source>
</evidence>
<comment type="caution">
    <text evidence="5">The sequence shown here is derived from an EMBL/GenBank/DDBJ whole genome shotgun (WGS) entry which is preliminary data.</text>
</comment>
<evidence type="ECO:0000256" key="2">
    <source>
        <dbReference type="ARBA" id="ARBA00023125"/>
    </source>
</evidence>
<dbReference type="Gene3D" id="1.10.10.10">
    <property type="entry name" value="Winged helix-like DNA-binding domain superfamily/Winged helix DNA-binding domain"/>
    <property type="match status" value="1"/>
</dbReference>
<dbReference type="EMBL" id="JBIACK010000003">
    <property type="protein sequence ID" value="MFE8700860.1"/>
    <property type="molecule type" value="Genomic_DNA"/>
</dbReference>
<evidence type="ECO:0000313" key="5">
    <source>
        <dbReference type="EMBL" id="MFE8700860.1"/>
    </source>
</evidence>
<dbReference type="PANTHER" id="PTHR30363">
    <property type="entry name" value="HTH-TYPE TRANSCRIPTIONAL REGULATOR SRLR-RELATED"/>
    <property type="match status" value="1"/>
</dbReference>
<dbReference type="PROSITE" id="PS51000">
    <property type="entry name" value="HTH_DEOR_2"/>
    <property type="match status" value="1"/>
</dbReference>
<dbReference type="SUPFAM" id="SSF46785">
    <property type="entry name" value="Winged helix' DNA-binding domain"/>
    <property type="match status" value="1"/>
</dbReference>
<dbReference type="SUPFAM" id="SSF100950">
    <property type="entry name" value="NagB/RpiA/CoA transferase-like"/>
    <property type="match status" value="1"/>
</dbReference>
<reference evidence="5 6" key="1">
    <citation type="submission" date="2024-08" db="EMBL/GenBank/DDBJ databases">
        <title>Two novel Cytobacillus novel species.</title>
        <authorList>
            <person name="Liu G."/>
        </authorList>
    </citation>
    <scope>NUCLEOTIDE SEQUENCE [LARGE SCALE GENOMIC DNA]</scope>
    <source>
        <strain evidence="5 6">FJAT-54145</strain>
    </source>
</reference>
<dbReference type="RefSeq" id="WP_389360437.1">
    <property type="nucleotide sequence ID" value="NZ_JBIACK010000003.1"/>
</dbReference>
<name>A0ABW6KD83_9BACI</name>
<accession>A0ABW6KD83</accession>
<organism evidence="5 6">
    <name type="scientific">Cytobacillus spartinae</name>
    <dbReference type="NCBI Taxonomy" id="3299023"/>
    <lineage>
        <taxon>Bacteria</taxon>
        <taxon>Bacillati</taxon>
        <taxon>Bacillota</taxon>
        <taxon>Bacilli</taxon>
        <taxon>Bacillales</taxon>
        <taxon>Bacillaceae</taxon>
        <taxon>Cytobacillus</taxon>
    </lineage>
</organism>
<keyword evidence="6" id="KW-1185">Reference proteome</keyword>
<dbReference type="PRINTS" id="PR00037">
    <property type="entry name" value="HTHLACR"/>
</dbReference>
<dbReference type="Pfam" id="PF00455">
    <property type="entry name" value="DeoRC"/>
    <property type="match status" value="1"/>
</dbReference>
<keyword evidence="3" id="KW-0804">Transcription</keyword>
<dbReference type="InterPro" id="IPR001034">
    <property type="entry name" value="DeoR_HTH"/>
</dbReference>
<evidence type="ECO:0000256" key="1">
    <source>
        <dbReference type="ARBA" id="ARBA00023015"/>
    </source>
</evidence>
<dbReference type="GO" id="GO:0003677">
    <property type="term" value="F:DNA binding"/>
    <property type="evidence" value="ECO:0007669"/>
    <property type="project" value="UniProtKB-KW"/>
</dbReference>
<dbReference type="InterPro" id="IPR036388">
    <property type="entry name" value="WH-like_DNA-bd_sf"/>
</dbReference>
<dbReference type="PROSITE" id="PS00894">
    <property type="entry name" value="HTH_DEOR_1"/>
    <property type="match status" value="1"/>
</dbReference>
<keyword evidence="1" id="KW-0805">Transcription regulation</keyword>
<dbReference type="InterPro" id="IPR018356">
    <property type="entry name" value="Tscrpt_reg_HTH_DeoR_CS"/>
</dbReference>
<sequence>MSLSFEERKSRILEGLNKDEKVNVQELAKQLQVSGETIRRDLERLEKGGFLKKVYGGAVRTNQQEWELPFDKKTTIHKQEKRAICKEAANLVQDGDIIMIGNGTTPLDIVPFLADKINVTLITHSVPLMLSAIEVFKGQLIFIGGVFERSQKYTSGPLSERMLDMLKANKAFIAAGGISEDNGITDYDISGASISRKLMERADEVIVLGDHSKFGQTTFAHMCSLSEVSKIISDKSCPEEWNHILVQKGIELIIAEEV</sequence>
<evidence type="ECO:0000259" key="4">
    <source>
        <dbReference type="PROSITE" id="PS51000"/>
    </source>
</evidence>
<feature type="domain" description="HTH deoR-type" evidence="4">
    <location>
        <begin position="5"/>
        <end position="60"/>
    </location>
</feature>
<dbReference type="Pfam" id="PF08220">
    <property type="entry name" value="HTH_DeoR"/>
    <property type="match status" value="1"/>
</dbReference>
<keyword evidence="2 5" id="KW-0238">DNA-binding</keyword>
<dbReference type="InterPro" id="IPR036390">
    <property type="entry name" value="WH_DNA-bd_sf"/>
</dbReference>
<dbReference type="InterPro" id="IPR014036">
    <property type="entry name" value="DeoR-like_C"/>
</dbReference>
<proteinExistence type="predicted"/>
<dbReference type="PANTHER" id="PTHR30363:SF44">
    <property type="entry name" value="AGA OPERON TRANSCRIPTIONAL REPRESSOR-RELATED"/>
    <property type="match status" value="1"/>
</dbReference>
<dbReference type="SMART" id="SM00420">
    <property type="entry name" value="HTH_DEOR"/>
    <property type="match status" value="1"/>
</dbReference>
<evidence type="ECO:0000313" key="6">
    <source>
        <dbReference type="Proteomes" id="UP001601059"/>
    </source>
</evidence>
<protein>
    <submittedName>
        <fullName evidence="5">DeoR/GlpR family DNA-binding transcription regulator</fullName>
    </submittedName>
</protein>
<dbReference type="Proteomes" id="UP001601059">
    <property type="component" value="Unassembled WGS sequence"/>
</dbReference>
<gene>
    <name evidence="5" type="ORF">ACFYKX_09555</name>
</gene>
<dbReference type="InterPro" id="IPR050313">
    <property type="entry name" value="Carb_Metab_HTH_regulators"/>
</dbReference>
<dbReference type="InterPro" id="IPR037171">
    <property type="entry name" value="NagB/RpiA_transferase-like"/>
</dbReference>